<evidence type="ECO:0000256" key="1">
    <source>
        <dbReference type="ARBA" id="ARBA00037226"/>
    </source>
</evidence>
<dbReference type="OrthoDB" id="275227at2759"/>
<dbReference type="Gene3D" id="3.55.40.20">
    <property type="entry name" value="Iron/manganese superoxide dismutase, C-terminal domain"/>
    <property type="match status" value="1"/>
</dbReference>
<comment type="caution">
    <text evidence="4">The sequence shown here is derived from an EMBL/GenBank/DDBJ whole genome shotgun (WGS) entry which is preliminary data.</text>
</comment>
<evidence type="ECO:0000259" key="3">
    <source>
        <dbReference type="Pfam" id="PF02777"/>
    </source>
</evidence>
<proteinExistence type="predicted"/>
<evidence type="ECO:0000313" key="4">
    <source>
        <dbReference type="EMBL" id="KAG0657908.1"/>
    </source>
</evidence>
<dbReference type="InterPro" id="IPR019832">
    <property type="entry name" value="Mn/Fe_SOD_C"/>
</dbReference>
<protein>
    <recommendedName>
        <fullName evidence="3">Manganese/iron superoxide dismutase C-terminal domain-containing protein</fullName>
    </recommendedName>
</protein>
<feature type="region of interest" description="Disordered" evidence="2">
    <location>
        <begin position="232"/>
        <end position="252"/>
    </location>
</feature>
<name>A0A9P6VWP1_MAUEX</name>
<dbReference type="EMBL" id="PUHR01000225">
    <property type="protein sequence ID" value="KAG0657908.1"/>
    <property type="molecule type" value="Genomic_DNA"/>
</dbReference>
<dbReference type="Pfam" id="PF02777">
    <property type="entry name" value="Sod_Fe_C"/>
    <property type="match status" value="1"/>
</dbReference>
<dbReference type="GO" id="GO:0005737">
    <property type="term" value="C:cytoplasm"/>
    <property type="evidence" value="ECO:0007669"/>
    <property type="project" value="TreeGrafter"/>
</dbReference>
<dbReference type="GO" id="GO:0004784">
    <property type="term" value="F:superoxide dismutase activity"/>
    <property type="evidence" value="ECO:0007669"/>
    <property type="project" value="InterPro"/>
</dbReference>
<keyword evidence="5" id="KW-1185">Reference proteome</keyword>
<evidence type="ECO:0000313" key="5">
    <source>
        <dbReference type="Proteomes" id="UP000750334"/>
    </source>
</evidence>
<dbReference type="SUPFAM" id="SSF54719">
    <property type="entry name" value="Fe,Mn superoxide dismutase (SOD), C-terminal domain"/>
    <property type="match status" value="1"/>
</dbReference>
<dbReference type="GO" id="GO:0046872">
    <property type="term" value="F:metal ion binding"/>
    <property type="evidence" value="ECO:0007669"/>
    <property type="project" value="InterPro"/>
</dbReference>
<dbReference type="PANTHER" id="PTHR43595">
    <property type="entry name" value="37S RIBOSOMAL PROTEIN S26, MITOCHONDRIAL"/>
    <property type="match status" value="1"/>
</dbReference>
<evidence type="ECO:0000256" key="2">
    <source>
        <dbReference type="SAM" id="MobiDB-lite"/>
    </source>
</evidence>
<dbReference type="InterPro" id="IPR036314">
    <property type="entry name" value="SOD_C_sf"/>
</dbReference>
<gene>
    <name evidence="4" type="ORF">C6P45_002315</name>
</gene>
<comment type="function">
    <text evidence="1">Component of the mitochondrial ribosome (mitoribosome), a dedicated translation machinery responsible for the synthesis of mitochondrial genome-encoded proteins, including at least some of the essential transmembrane subunits of the mitochondrial respiratory chain. The mitoribosomes are attached to the mitochondrial inner membrane and translation products are cotranslationally integrated into the membrane.</text>
</comment>
<dbReference type="PANTHER" id="PTHR43595:SF1">
    <property type="entry name" value="SMALL RIBOSOMAL SUBUNIT PROTEIN MS43"/>
    <property type="match status" value="1"/>
</dbReference>
<organism evidence="4 5">
    <name type="scientific">Maudiozyma exigua</name>
    <name type="common">Yeast</name>
    <name type="synonym">Kazachstania exigua</name>
    <dbReference type="NCBI Taxonomy" id="34358"/>
    <lineage>
        <taxon>Eukaryota</taxon>
        <taxon>Fungi</taxon>
        <taxon>Dikarya</taxon>
        <taxon>Ascomycota</taxon>
        <taxon>Saccharomycotina</taxon>
        <taxon>Saccharomycetes</taxon>
        <taxon>Saccharomycetales</taxon>
        <taxon>Saccharomycetaceae</taxon>
        <taxon>Maudiozyma</taxon>
    </lineage>
</organism>
<dbReference type="AlphaFoldDB" id="A0A9P6VWP1"/>
<feature type="compositionally biased region" description="Low complexity" evidence="2">
    <location>
        <begin position="237"/>
        <end position="251"/>
    </location>
</feature>
<reference evidence="4 5" key="1">
    <citation type="submission" date="2020-11" db="EMBL/GenBank/DDBJ databases">
        <title>Kefir isolates.</title>
        <authorList>
            <person name="Marcisauskas S."/>
            <person name="Kim Y."/>
            <person name="Blasche S."/>
        </authorList>
    </citation>
    <scope>NUCLEOTIDE SEQUENCE [LARGE SCALE GENOMIC DNA]</scope>
    <source>
        <strain evidence="4 5">OG2</strain>
    </source>
</reference>
<sequence length="325" mass="36488">MLGRKSLAYLGSKPFIRGLHARSLAHLNKDSPLDGLLSANGLRSAWFDRADDYMSRLNQLTKNNAELQEMTPEQLVTAHAKSANKKDIVTYASLLYNLEFSMSSLQSINSRETPSGTDSMPGSEALLKTPDASVNFANEPQASGNHLLQKELILSFRSLVEFRTLLLNSNMAISGDGFTWLLARKYKNAFNNGSDNIANQIQFDKLFIMNTYNAGSPFNFDRAGVMEQLKKDHLKSQTDAQTQTQTQTQTTPIDSDLAMLENAKQTAYDNETVYIPLLAIDASPKVWLKDYGVFGKQEYLDRVWEAIDWKVVQERLPKKSAIVYN</sequence>
<accession>A0A9P6VWP1</accession>
<feature type="domain" description="Manganese/iron superoxide dismutase C-terminal" evidence="3">
    <location>
        <begin position="255"/>
        <end position="315"/>
    </location>
</feature>
<dbReference type="Proteomes" id="UP000750334">
    <property type="component" value="Unassembled WGS sequence"/>
</dbReference>